<accession>A0A848IDB3</accession>
<dbReference type="NCBIfam" id="TIGR01643">
    <property type="entry name" value="YD_repeat_2x"/>
    <property type="match status" value="2"/>
</dbReference>
<reference evidence="1 2" key="1">
    <citation type="submission" date="2020-04" db="EMBL/GenBank/DDBJ databases">
        <title>Paraburkholderia sp. RP-4-7 isolated from soil.</title>
        <authorList>
            <person name="Dahal R.H."/>
        </authorList>
    </citation>
    <scope>NUCLEOTIDE SEQUENCE [LARGE SCALE GENOMIC DNA]</scope>
    <source>
        <strain evidence="1 2">RP-4-7</strain>
    </source>
</reference>
<sequence>MPIQSAHADDITYGYDALGRLTSVTVAGAIAYYDYDLAGNITAIRRQGALSAAARASGAGASNAAAVGASPALTVPAIPVRTSAR</sequence>
<gene>
    <name evidence="1" type="ORF">HHL24_15590</name>
</gene>
<organism evidence="1 2">
    <name type="scientific">Paraburkholderia polaris</name>
    <dbReference type="NCBI Taxonomy" id="2728848"/>
    <lineage>
        <taxon>Bacteria</taxon>
        <taxon>Pseudomonadati</taxon>
        <taxon>Pseudomonadota</taxon>
        <taxon>Betaproteobacteria</taxon>
        <taxon>Burkholderiales</taxon>
        <taxon>Burkholderiaceae</taxon>
        <taxon>Paraburkholderia</taxon>
    </lineage>
</organism>
<keyword evidence="2" id="KW-1185">Reference proteome</keyword>
<evidence type="ECO:0000313" key="2">
    <source>
        <dbReference type="Proteomes" id="UP000544134"/>
    </source>
</evidence>
<protein>
    <recommendedName>
        <fullName evidence="3">YD repeat-containing protein</fullName>
    </recommendedName>
</protein>
<evidence type="ECO:0008006" key="3">
    <source>
        <dbReference type="Google" id="ProtNLM"/>
    </source>
</evidence>
<proteinExistence type="predicted"/>
<name>A0A848IDB3_9BURK</name>
<dbReference type="EMBL" id="JABBGJ010000015">
    <property type="protein sequence ID" value="NML99359.1"/>
    <property type="molecule type" value="Genomic_DNA"/>
</dbReference>
<comment type="caution">
    <text evidence="1">The sequence shown here is derived from an EMBL/GenBank/DDBJ whole genome shotgun (WGS) entry which is preliminary data.</text>
</comment>
<dbReference type="Gene3D" id="2.180.10.10">
    <property type="entry name" value="RHS repeat-associated core"/>
    <property type="match status" value="1"/>
</dbReference>
<dbReference type="AlphaFoldDB" id="A0A848IDB3"/>
<evidence type="ECO:0000313" key="1">
    <source>
        <dbReference type="EMBL" id="NML99359.1"/>
    </source>
</evidence>
<dbReference type="RefSeq" id="WP_169486350.1">
    <property type="nucleotide sequence ID" value="NZ_JABBGJ010000015.1"/>
</dbReference>
<dbReference type="Proteomes" id="UP000544134">
    <property type="component" value="Unassembled WGS sequence"/>
</dbReference>
<dbReference type="InterPro" id="IPR006530">
    <property type="entry name" value="YD"/>
</dbReference>